<evidence type="ECO:0000256" key="3">
    <source>
        <dbReference type="ARBA" id="ARBA00022692"/>
    </source>
</evidence>
<dbReference type="PANTHER" id="PTHR35007">
    <property type="entry name" value="INTEGRAL MEMBRANE PROTEIN-RELATED"/>
    <property type="match status" value="1"/>
</dbReference>
<organism evidence="9 10">
    <name type="scientific">Cellulomonas xylanilytica</name>
    <dbReference type="NCBI Taxonomy" id="233583"/>
    <lineage>
        <taxon>Bacteria</taxon>
        <taxon>Bacillati</taxon>
        <taxon>Actinomycetota</taxon>
        <taxon>Actinomycetes</taxon>
        <taxon>Micrococcales</taxon>
        <taxon>Cellulomonadaceae</taxon>
        <taxon>Cellulomonas</taxon>
    </lineage>
</organism>
<dbReference type="AlphaFoldDB" id="A0A510VA93"/>
<evidence type="ECO:0000256" key="7">
    <source>
        <dbReference type="SAM" id="Phobius"/>
    </source>
</evidence>
<feature type="transmembrane region" description="Helical" evidence="7">
    <location>
        <begin position="245"/>
        <end position="264"/>
    </location>
</feature>
<dbReference type="InterPro" id="IPR018076">
    <property type="entry name" value="T2SS_GspF_dom"/>
</dbReference>
<feature type="compositionally biased region" description="Low complexity" evidence="6">
    <location>
        <begin position="288"/>
        <end position="318"/>
    </location>
</feature>
<evidence type="ECO:0000256" key="2">
    <source>
        <dbReference type="ARBA" id="ARBA00022475"/>
    </source>
</evidence>
<dbReference type="GO" id="GO:0005886">
    <property type="term" value="C:plasma membrane"/>
    <property type="evidence" value="ECO:0007669"/>
    <property type="project" value="UniProtKB-SubCell"/>
</dbReference>
<sequence>MSPSTLFIVLLGGLVGVGVVVLLVAMRPRPEEHGVVKHGGPSLVQRIGRRGLLAAGVALVVLLITQWPVAALGAAAVVLSWDSLFGGARAERQAMARIEGLASWTESLRDTIAGAVGLEQAIPATVYASSPAIQPQLRLLVDRLRVRVPLPTALQRLADDLDDPSADLIVASLILNARLRGPGLRQVLTSLSESARAELDMRQRVAAGRSSTRRSAQIVMLFSLGVILLISIASPDYVAPYSSPTGQLVLFIVIGLFGAGFWWMKRLSGVDVPERFLVATPERMAMSTPTRTPDRAPAPAPGTIATAPLSPPASALRPSTEKPL</sequence>
<dbReference type="Proteomes" id="UP000321118">
    <property type="component" value="Unassembled WGS sequence"/>
</dbReference>
<dbReference type="OrthoDB" id="5243396at2"/>
<keyword evidence="10" id="KW-1185">Reference proteome</keyword>
<dbReference type="PANTHER" id="PTHR35007:SF3">
    <property type="entry name" value="POSSIBLE CONSERVED ALANINE RICH MEMBRANE PROTEIN"/>
    <property type="match status" value="1"/>
</dbReference>
<keyword evidence="2" id="KW-1003">Cell membrane</keyword>
<comment type="caution">
    <text evidence="9">The sequence shown here is derived from an EMBL/GenBank/DDBJ whole genome shotgun (WGS) entry which is preliminary data.</text>
</comment>
<keyword evidence="5 7" id="KW-0472">Membrane</keyword>
<evidence type="ECO:0000256" key="5">
    <source>
        <dbReference type="ARBA" id="ARBA00023136"/>
    </source>
</evidence>
<dbReference type="RefSeq" id="WP_146929750.1">
    <property type="nucleotide sequence ID" value="NZ_BJUB01000012.1"/>
</dbReference>
<reference evidence="9 10" key="1">
    <citation type="submission" date="2019-07" db="EMBL/GenBank/DDBJ databases">
        <title>Whole genome shotgun sequence of Cellulomonas xylanilytica NBRC 101102.</title>
        <authorList>
            <person name="Hosoyama A."/>
            <person name="Uohara A."/>
            <person name="Ohji S."/>
            <person name="Ichikawa N."/>
        </authorList>
    </citation>
    <scope>NUCLEOTIDE SEQUENCE [LARGE SCALE GENOMIC DNA]</scope>
    <source>
        <strain evidence="9 10">NBRC 101102</strain>
    </source>
</reference>
<feature type="transmembrane region" description="Helical" evidence="7">
    <location>
        <begin position="218"/>
        <end position="239"/>
    </location>
</feature>
<feature type="transmembrane region" description="Helical" evidence="7">
    <location>
        <begin position="70"/>
        <end position="88"/>
    </location>
</feature>
<keyword evidence="3 7" id="KW-0812">Transmembrane</keyword>
<evidence type="ECO:0000256" key="6">
    <source>
        <dbReference type="SAM" id="MobiDB-lite"/>
    </source>
</evidence>
<feature type="transmembrane region" description="Helical" evidence="7">
    <location>
        <begin position="47"/>
        <end position="64"/>
    </location>
</feature>
<feature type="transmembrane region" description="Helical" evidence="7">
    <location>
        <begin position="6"/>
        <end position="26"/>
    </location>
</feature>
<evidence type="ECO:0000256" key="1">
    <source>
        <dbReference type="ARBA" id="ARBA00004651"/>
    </source>
</evidence>
<comment type="subcellular location">
    <subcellularLocation>
        <location evidence="1">Cell membrane</location>
        <topology evidence="1">Multi-pass membrane protein</topology>
    </subcellularLocation>
</comment>
<accession>A0A510VA93</accession>
<gene>
    <name evidence="9" type="ORF">CXY01_34210</name>
</gene>
<dbReference type="Pfam" id="PF00482">
    <property type="entry name" value="T2SSF"/>
    <property type="match status" value="1"/>
</dbReference>
<evidence type="ECO:0000313" key="9">
    <source>
        <dbReference type="EMBL" id="GEK22901.1"/>
    </source>
</evidence>
<evidence type="ECO:0000256" key="4">
    <source>
        <dbReference type="ARBA" id="ARBA00022989"/>
    </source>
</evidence>
<dbReference type="EMBL" id="BJUB01000012">
    <property type="protein sequence ID" value="GEK22901.1"/>
    <property type="molecule type" value="Genomic_DNA"/>
</dbReference>
<proteinExistence type="predicted"/>
<protein>
    <submittedName>
        <fullName evidence="9">Type II secretion system protein</fullName>
    </submittedName>
</protein>
<feature type="region of interest" description="Disordered" evidence="6">
    <location>
        <begin position="285"/>
        <end position="324"/>
    </location>
</feature>
<evidence type="ECO:0000313" key="10">
    <source>
        <dbReference type="Proteomes" id="UP000321118"/>
    </source>
</evidence>
<name>A0A510VA93_9CELL</name>
<evidence type="ECO:0000259" key="8">
    <source>
        <dbReference type="Pfam" id="PF00482"/>
    </source>
</evidence>
<feature type="domain" description="Type II secretion system protein GspF" evidence="8">
    <location>
        <begin position="105"/>
        <end position="230"/>
    </location>
</feature>
<keyword evidence="4 7" id="KW-1133">Transmembrane helix</keyword>